<sequence>MQSYLLILLIVAVVFMVIGYINQIKTCPPPVVEYRYIPRTFKEEQENPAKISEIFNNMFEEPSAWIGGFKFNGGDKSKKIV</sequence>
<dbReference type="EMBL" id="MN740310">
    <property type="protein sequence ID" value="QHT99517.1"/>
    <property type="molecule type" value="Genomic_DNA"/>
</dbReference>
<dbReference type="AlphaFoldDB" id="A0A6C0J6D2"/>
<reference evidence="1" key="1">
    <citation type="journal article" date="2020" name="Nature">
        <title>Giant virus diversity and host interactions through global metagenomics.</title>
        <authorList>
            <person name="Schulz F."/>
            <person name="Roux S."/>
            <person name="Paez-Espino D."/>
            <person name="Jungbluth S."/>
            <person name="Walsh D.A."/>
            <person name="Denef V.J."/>
            <person name="McMahon K.D."/>
            <person name="Konstantinidis K.T."/>
            <person name="Eloe-Fadrosh E.A."/>
            <person name="Kyrpides N.C."/>
            <person name="Woyke T."/>
        </authorList>
    </citation>
    <scope>NUCLEOTIDE SEQUENCE</scope>
    <source>
        <strain evidence="1">GVMAG-M-3300025727-45</strain>
    </source>
</reference>
<name>A0A6C0J6D2_9ZZZZ</name>
<evidence type="ECO:0000313" key="1">
    <source>
        <dbReference type="EMBL" id="QHT99517.1"/>
    </source>
</evidence>
<protein>
    <submittedName>
        <fullName evidence="1">Uncharacterized protein</fullName>
    </submittedName>
</protein>
<organism evidence="1">
    <name type="scientific">viral metagenome</name>
    <dbReference type="NCBI Taxonomy" id="1070528"/>
    <lineage>
        <taxon>unclassified sequences</taxon>
        <taxon>metagenomes</taxon>
        <taxon>organismal metagenomes</taxon>
    </lineage>
</organism>
<proteinExistence type="predicted"/>
<accession>A0A6C0J6D2</accession>